<evidence type="ECO:0000313" key="5">
    <source>
        <dbReference type="EMBL" id="GHF57140.1"/>
    </source>
</evidence>
<dbReference type="PROSITE" id="PS50043">
    <property type="entry name" value="HTH_LUXR_2"/>
    <property type="match status" value="1"/>
</dbReference>
<name>A0A8J3GY95_9RHOB</name>
<proteinExistence type="predicted"/>
<keyword evidence="6" id="KW-1185">Reference proteome</keyword>
<dbReference type="EMBL" id="BNCJ01000009">
    <property type="protein sequence ID" value="GHF57140.1"/>
    <property type="molecule type" value="Genomic_DNA"/>
</dbReference>
<dbReference type="Pfam" id="PF00196">
    <property type="entry name" value="GerE"/>
    <property type="match status" value="1"/>
</dbReference>
<dbReference type="InterPro" id="IPR000792">
    <property type="entry name" value="Tscrpt_reg_LuxR_C"/>
</dbReference>
<dbReference type="CDD" id="cd06170">
    <property type="entry name" value="LuxR_C_like"/>
    <property type="match status" value="1"/>
</dbReference>
<dbReference type="PANTHER" id="PTHR44688:SF16">
    <property type="entry name" value="DNA-BINDING TRANSCRIPTIONAL ACTIVATOR DEVR_DOSR"/>
    <property type="match status" value="1"/>
</dbReference>
<evidence type="ECO:0000259" key="4">
    <source>
        <dbReference type="PROSITE" id="PS50043"/>
    </source>
</evidence>
<comment type="caution">
    <text evidence="5">The sequence shown here is derived from an EMBL/GenBank/DDBJ whole genome shotgun (WGS) entry which is preliminary data.</text>
</comment>
<dbReference type="PANTHER" id="PTHR44688">
    <property type="entry name" value="DNA-BINDING TRANSCRIPTIONAL ACTIVATOR DEVR_DOSR"/>
    <property type="match status" value="1"/>
</dbReference>
<gene>
    <name evidence="5" type="ORF">GCM10017056_30720</name>
</gene>
<dbReference type="InterPro" id="IPR035965">
    <property type="entry name" value="PAS-like_dom_sf"/>
</dbReference>
<evidence type="ECO:0000256" key="2">
    <source>
        <dbReference type="ARBA" id="ARBA00023125"/>
    </source>
</evidence>
<dbReference type="SUPFAM" id="SSF55785">
    <property type="entry name" value="PYP-like sensor domain (PAS domain)"/>
    <property type="match status" value="1"/>
</dbReference>
<dbReference type="Proteomes" id="UP000626220">
    <property type="component" value="Unassembled WGS sequence"/>
</dbReference>
<accession>A0A8J3GY95</accession>
<evidence type="ECO:0000256" key="3">
    <source>
        <dbReference type="ARBA" id="ARBA00023163"/>
    </source>
</evidence>
<organism evidence="5 6">
    <name type="scientific">Seohaeicola zhoushanensis</name>
    <dbReference type="NCBI Taxonomy" id="1569283"/>
    <lineage>
        <taxon>Bacteria</taxon>
        <taxon>Pseudomonadati</taxon>
        <taxon>Pseudomonadota</taxon>
        <taxon>Alphaproteobacteria</taxon>
        <taxon>Rhodobacterales</taxon>
        <taxon>Roseobacteraceae</taxon>
        <taxon>Seohaeicola</taxon>
    </lineage>
</organism>
<dbReference type="SMART" id="SM00421">
    <property type="entry name" value="HTH_LUXR"/>
    <property type="match status" value="1"/>
</dbReference>
<evidence type="ECO:0000256" key="1">
    <source>
        <dbReference type="ARBA" id="ARBA00023015"/>
    </source>
</evidence>
<dbReference type="Pfam" id="PF13426">
    <property type="entry name" value="PAS_9"/>
    <property type="match status" value="1"/>
</dbReference>
<dbReference type="AlphaFoldDB" id="A0A8J3GY95"/>
<dbReference type="PROSITE" id="PS00622">
    <property type="entry name" value="HTH_LUXR_1"/>
    <property type="match status" value="1"/>
</dbReference>
<dbReference type="InterPro" id="IPR036388">
    <property type="entry name" value="WH-like_DNA-bd_sf"/>
</dbReference>
<reference evidence="5" key="2">
    <citation type="submission" date="2020-09" db="EMBL/GenBank/DDBJ databases">
        <authorList>
            <person name="Sun Q."/>
            <person name="Kim S."/>
        </authorList>
    </citation>
    <scope>NUCLEOTIDE SEQUENCE</scope>
    <source>
        <strain evidence="5">KCTC 42650</strain>
    </source>
</reference>
<keyword evidence="3" id="KW-0804">Transcription</keyword>
<protein>
    <submittedName>
        <fullName evidence="5">LuxR family transcriptional regulator</fullName>
    </submittedName>
</protein>
<dbReference type="PRINTS" id="PR00038">
    <property type="entry name" value="HTHLUXR"/>
</dbReference>
<dbReference type="InterPro" id="IPR016032">
    <property type="entry name" value="Sig_transdc_resp-reg_C-effctor"/>
</dbReference>
<dbReference type="CDD" id="cd00130">
    <property type="entry name" value="PAS"/>
    <property type="match status" value="1"/>
</dbReference>
<dbReference type="Gene3D" id="3.30.450.20">
    <property type="entry name" value="PAS domain"/>
    <property type="match status" value="1"/>
</dbReference>
<dbReference type="GO" id="GO:0003677">
    <property type="term" value="F:DNA binding"/>
    <property type="evidence" value="ECO:0007669"/>
    <property type="project" value="UniProtKB-KW"/>
</dbReference>
<reference evidence="5" key="1">
    <citation type="journal article" date="2014" name="Int. J. Syst. Evol. Microbiol.">
        <title>Complete genome sequence of Corynebacterium casei LMG S-19264T (=DSM 44701T), isolated from a smear-ripened cheese.</title>
        <authorList>
            <consortium name="US DOE Joint Genome Institute (JGI-PGF)"/>
            <person name="Walter F."/>
            <person name="Albersmeier A."/>
            <person name="Kalinowski J."/>
            <person name="Ruckert C."/>
        </authorList>
    </citation>
    <scope>NUCLEOTIDE SEQUENCE</scope>
    <source>
        <strain evidence="5">KCTC 42650</strain>
    </source>
</reference>
<dbReference type="Gene3D" id="1.10.10.10">
    <property type="entry name" value="Winged helix-like DNA-binding domain superfamily/Winged helix DNA-binding domain"/>
    <property type="match status" value="1"/>
</dbReference>
<keyword evidence="2" id="KW-0238">DNA-binding</keyword>
<evidence type="ECO:0000313" key="6">
    <source>
        <dbReference type="Proteomes" id="UP000626220"/>
    </source>
</evidence>
<keyword evidence="1" id="KW-0805">Transcription regulation</keyword>
<sequence length="198" mass="22820">MGKTRIDEAFASGDLDSLAFDHAPTGLVVTETRVIRRCNLEFERMFGYDHGELDNKLFNRLYPSEEIFQSIGRLDHTELIQNTGYWDERVMRRKDGSLFWVRVRGFTFTPEEPLRRAVWSLADLSSYRVYQPITPREREVANLLAEGLTTKEIARALKISPRTVEVHRARLQKKYGVSNTTALVNAFLGVPTRRIVST</sequence>
<dbReference type="RefSeq" id="WP_229864158.1">
    <property type="nucleotide sequence ID" value="NZ_BNCJ01000009.1"/>
</dbReference>
<dbReference type="NCBIfam" id="TIGR00229">
    <property type="entry name" value="sensory_box"/>
    <property type="match status" value="1"/>
</dbReference>
<dbReference type="InterPro" id="IPR000014">
    <property type="entry name" value="PAS"/>
</dbReference>
<dbReference type="SUPFAM" id="SSF46894">
    <property type="entry name" value="C-terminal effector domain of the bipartite response regulators"/>
    <property type="match status" value="1"/>
</dbReference>
<dbReference type="GO" id="GO:0006355">
    <property type="term" value="P:regulation of DNA-templated transcription"/>
    <property type="evidence" value="ECO:0007669"/>
    <property type="project" value="InterPro"/>
</dbReference>
<feature type="domain" description="HTH luxR-type" evidence="4">
    <location>
        <begin position="126"/>
        <end position="191"/>
    </location>
</feature>